<dbReference type="InParanoid" id="T1HN19"/>
<evidence type="ECO:0000313" key="6">
    <source>
        <dbReference type="EnsemblMetazoa" id="RPRC005443-PA"/>
    </source>
</evidence>
<dbReference type="eggNOG" id="KOG0450">
    <property type="taxonomic scope" value="Eukaryota"/>
</dbReference>
<keyword evidence="4" id="KW-0786">Thiamine pyrophosphate</keyword>
<dbReference type="VEuPathDB" id="VectorBase:RPRC005443"/>
<evidence type="ECO:0000256" key="1">
    <source>
        <dbReference type="ARBA" id="ARBA00001964"/>
    </source>
</evidence>
<dbReference type="InterPro" id="IPR011603">
    <property type="entry name" value="2oxoglutarate_DH_E1"/>
</dbReference>
<dbReference type="GO" id="GO:0005739">
    <property type="term" value="C:mitochondrion"/>
    <property type="evidence" value="ECO:0007669"/>
    <property type="project" value="TreeGrafter"/>
</dbReference>
<evidence type="ECO:0000259" key="5">
    <source>
        <dbReference type="Pfam" id="PF00676"/>
    </source>
</evidence>
<dbReference type="Pfam" id="PF00676">
    <property type="entry name" value="E1_dh"/>
    <property type="match status" value="1"/>
</dbReference>
<protein>
    <submittedName>
        <fullName evidence="6">Oxoglutarate dehydrogenase (succinyl-transferring)</fullName>
    </submittedName>
</protein>
<dbReference type="Gene3D" id="3.40.50.970">
    <property type="match status" value="2"/>
</dbReference>
<feature type="domain" description="Dehydrogenase E1 component" evidence="5">
    <location>
        <begin position="237"/>
        <end position="296"/>
    </location>
</feature>
<dbReference type="GO" id="GO:0004591">
    <property type="term" value="F:oxoglutarate dehydrogenase (succinyl-transferring) activity"/>
    <property type="evidence" value="ECO:0007669"/>
    <property type="project" value="TreeGrafter"/>
</dbReference>
<dbReference type="STRING" id="13249.T1HN19"/>
<name>T1HN19_RHOPR</name>
<comment type="cofactor">
    <cofactor evidence="1">
        <name>thiamine diphosphate</name>
        <dbReference type="ChEBI" id="CHEBI:58937"/>
    </cofactor>
</comment>
<dbReference type="GO" id="GO:0006099">
    <property type="term" value="P:tricarboxylic acid cycle"/>
    <property type="evidence" value="ECO:0007669"/>
    <property type="project" value="TreeGrafter"/>
</dbReference>
<dbReference type="PANTHER" id="PTHR23152:SF4">
    <property type="entry name" value="2-OXOADIPATE DEHYDROGENASE COMPLEX COMPONENT E1"/>
    <property type="match status" value="1"/>
</dbReference>
<dbReference type="GO" id="GO:0030976">
    <property type="term" value="F:thiamine pyrophosphate binding"/>
    <property type="evidence" value="ECO:0007669"/>
    <property type="project" value="InterPro"/>
</dbReference>
<dbReference type="EnsemblMetazoa" id="RPRC005443-RA">
    <property type="protein sequence ID" value="RPRC005443-PA"/>
    <property type="gene ID" value="RPRC005443"/>
</dbReference>
<evidence type="ECO:0000256" key="4">
    <source>
        <dbReference type="ARBA" id="ARBA00023052"/>
    </source>
</evidence>
<accession>T1HN19</accession>
<dbReference type="AlphaFoldDB" id="T1HN19"/>
<dbReference type="HOGENOM" id="CLU_812140_0_0_1"/>
<dbReference type="PANTHER" id="PTHR23152">
    <property type="entry name" value="2-OXOGLUTARATE DEHYDROGENASE"/>
    <property type="match status" value="1"/>
</dbReference>
<comment type="similarity">
    <text evidence="2">Belongs to the alpha-ketoglutarate dehydrogenase family.</text>
</comment>
<evidence type="ECO:0000313" key="7">
    <source>
        <dbReference type="Proteomes" id="UP000015103"/>
    </source>
</evidence>
<dbReference type="Proteomes" id="UP000015103">
    <property type="component" value="Unassembled WGS sequence"/>
</dbReference>
<sequence>MLSYCPYGSRIFTYPGGLGILDNVYFWLRDRLRSSIKNKSKSPNNGQNRTYLQESCVKIKEKFMTYENVQDHMKSWLFQNLNTKYVNKINNTEKLTAFNRILMTYCFEHFYLTNFTTKVNNLFDCEIVVPALCTLIDRGIENAAETFIIGSSQVKKVRKIARLLNTSAEQIFEHILNSGNENNEEEALLLNESAYKKNPNIHLIGSLNSATLFPLLMGKSKAMQNLDKDIDNSRIEGIGTPRCESSCKFLKQMAEHLKAPIVHVQAEDVATVITAMMFGADYRSTYKKDVLIDLMCSSTKSTTANEQLFLSGLLQSFITGRRLPLVTRFMNELIEDEVIYIN</sequence>
<keyword evidence="7" id="KW-1185">Reference proteome</keyword>
<evidence type="ECO:0000256" key="3">
    <source>
        <dbReference type="ARBA" id="ARBA00023002"/>
    </source>
</evidence>
<dbReference type="GO" id="GO:0045252">
    <property type="term" value="C:oxoglutarate dehydrogenase complex"/>
    <property type="evidence" value="ECO:0007669"/>
    <property type="project" value="TreeGrafter"/>
</dbReference>
<evidence type="ECO:0000256" key="2">
    <source>
        <dbReference type="ARBA" id="ARBA00006936"/>
    </source>
</evidence>
<keyword evidence="3" id="KW-0560">Oxidoreductase</keyword>
<reference evidence="6" key="1">
    <citation type="submission" date="2015-05" db="UniProtKB">
        <authorList>
            <consortium name="EnsemblMetazoa"/>
        </authorList>
    </citation>
    <scope>IDENTIFICATION</scope>
</reference>
<dbReference type="EMBL" id="ACPB03015132">
    <property type="status" value="NOT_ANNOTATED_CDS"/>
    <property type="molecule type" value="Genomic_DNA"/>
</dbReference>
<organism evidence="6 7">
    <name type="scientific">Rhodnius prolixus</name>
    <name type="common">Triatomid bug</name>
    <dbReference type="NCBI Taxonomy" id="13249"/>
    <lineage>
        <taxon>Eukaryota</taxon>
        <taxon>Metazoa</taxon>
        <taxon>Ecdysozoa</taxon>
        <taxon>Arthropoda</taxon>
        <taxon>Hexapoda</taxon>
        <taxon>Insecta</taxon>
        <taxon>Pterygota</taxon>
        <taxon>Neoptera</taxon>
        <taxon>Paraneoptera</taxon>
        <taxon>Hemiptera</taxon>
        <taxon>Heteroptera</taxon>
        <taxon>Panheteroptera</taxon>
        <taxon>Cimicomorpha</taxon>
        <taxon>Reduviidae</taxon>
        <taxon>Triatominae</taxon>
        <taxon>Rhodnius</taxon>
    </lineage>
</organism>
<dbReference type="InterPro" id="IPR001017">
    <property type="entry name" value="DH_E1"/>
</dbReference>
<proteinExistence type="inferred from homology"/>